<sequence length="128" mass="14005">MEQPISEFKTKRGMARIAAAFRNTWDGVAWAWRSEAAFRQEIMVIAVATVVALLLPVSGFQKLALVGVLVLVLIVEIINSAIEAIVDRISLERHPLSKVAKDMGSAAVALTLLLAVATWAVVLYTRYL</sequence>
<evidence type="ECO:0000256" key="4">
    <source>
        <dbReference type="ARBA" id="ARBA00017575"/>
    </source>
</evidence>
<keyword evidence="11 22" id="KW-0547">Nucleotide-binding</keyword>
<comment type="subcellular location">
    <subcellularLocation>
        <location evidence="1 24">Cell inner membrane</location>
        <topology evidence="1 24">Multi-pass membrane protein</topology>
    </subcellularLocation>
</comment>
<dbReference type="PANTHER" id="PTHR34299:SF1">
    <property type="entry name" value="DIACYLGLYCEROL KINASE"/>
    <property type="match status" value="1"/>
</dbReference>
<keyword evidence="26" id="KW-1185">Reference proteome</keyword>
<evidence type="ECO:0000256" key="6">
    <source>
        <dbReference type="ARBA" id="ARBA00022516"/>
    </source>
</evidence>
<dbReference type="InterPro" id="IPR000829">
    <property type="entry name" value="DAGK"/>
</dbReference>
<keyword evidence="6" id="KW-0444">Lipid biosynthesis</keyword>
<dbReference type="GO" id="GO:0005524">
    <property type="term" value="F:ATP binding"/>
    <property type="evidence" value="ECO:0007669"/>
    <property type="project" value="UniProtKB-KW"/>
</dbReference>
<evidence type="ECO:0000256" key="1">
    <source>
        <dbReference type="ARBA" id="ARBA00004429"/>
    </source>
</evidence>
<proteinExistence type="inferred from homology"/>
<evidence type="ECO:0000256" key="7">
    <source>
        <dbReference type="ARBA" id="ARBA00022519"/>
    </source>
</evidence>
<keyword evidence="19 24" id="KW-1208">Phospholipid metabolism</keyword>
<dbReference type="CDD" id="cd14264">
    <property type="entry name" value="DAGK_IM"/>
    <property type="match status" value="1"/>
</dbReference>
<evidence type="ECO:0000256" key="20">
    <source>
        <dbReference type="PIRSR" id="PIRSR600829-1"/>
    </source>
</evidence>
<evidence type="ECO:0000256" key="10">
    <source>
        <dbReference type="ARBA" id="ARBA00022723"/>
    </source>
</evidence>
<feature type="transmembrane region" description="Helical" evidence="24">
    <location>
        <begin position="42"/>
        <end position="60"/>
    </location>
</feature>
<dbReference type="EC" id="2.7.1.107" evidence="3 24"/>
<dbReference type="GO" id="GO:0005886">
    <property type="term" value="C:plasma membrane"/>
    <property type="evidence" value="ECO:0007669"/>
    <property type="project" value="UniProtKB-SubCell"/>
</dbReference>
<feature type="binding site" evidence="22">
    <location>
        <position position="83"/>
    </location>
    <ligand>
        <name>ATP</name>
        <dbReference type="ChEBI" id="CHEBI:30616"/>
    </ligand>
</feature>
<keyword evidence="16 24" id="KW-0443">Lipid metabolism</keyword>
<dbReference type="InterPro" id="IPR033718">
    <property type="entry name" value="DAGK_prok"/>
</dbReference>
<feature type="binding site" evidence="21">
    <location>
        <begin position="37"/>
        <end position="41"/>
    </location>
    <ligand>
        <name>substrate</name>
    </ligand>
</feature>
<feature type="binding site" evidence="22">
    <location>
        <position position="35"/>
    </location>
    <ligand>
        <name>ATP</name>
        <dbReference type="ChEBI" id="CHEBI:30616"/>
    </ligand>
</feature>
<keyword evidence="5" id="KW-1003">Cell membrane</keyword>
<keyword evidence="12 24" id="KW-0418">Kinase</keyword>
<feature type="binding site" evidence="23">
    <location>
        <position position="35"/>
    </location>
    <ligand>
        <name>a divalent metal cation</name>
        <dbReference type="ChEBI" id="CHEBI:60240"/>
    </ligand>
</feature>
<feature type="transmembrane region" description="Helical" evidence="24">
    <location>
        <begin position="107"/>
        <end position="127"/>
    </location>
</feature>
<evidence type="ECO:0000256" key="22">
    <source>
        <dbReference type="PIRSR" id="PIRSR600829-3"/>
    </source>
</evidence>
<dbReference type="PROSITE" id="PS01069">
    <property type="entry name" value="DAGK_PROKAR"/>
    <property type="match status" value="1"/>
</dbReference>
<keyword evidence="18" id="KW-0594">Phospholipid biosynthesis</keyword>
<dbReference type="AlphaFoldDB" id="A0A7Y2NYE5"/>
<feature type="binding site" evidence="22">
    <location>
        <begin position="92"/>
        <end position="94"/>
    </location>
    <ligand>
        <name>ATP</name>
        <dbReference type="ChEBI" id="CHEBI:30616"/>
    </ligand>
</feature>
<comment type="similarity">
    <text evidence="2 24">Belongs to the bacterial diacylglycerol kinase family.</text>
</comment>
<keyword evidence="7 24" id="KW-0997">Cell inner membrane</keyword>
<feature type="binding site" evidence="22">
    <location>
        <begin position="101"/>
        <end position="102"/>
    </location>
    <ligand>
        <name>ATP</name>
        <dbReference type="ChEBI" id="CHEBI:30616"/>
    </ligand>
</feature>
<feature type="active site" description="Proton acceptor" evidence="20">
    <location>
        <position position="76"/>
    </location>
</feature>
<organism evidence="25 26">
    <name type="scientific">Telluria aromaticivorans</name>
    <dbReference type="NCBI Taxonomy" id="2725995"/>
    <lineage>
        <taxon>Bacteria</taxon>
        <taxon>Pseudomonadati</taxon>
        <taxon>Pseudomonadota</taxon>
        <taxon>Betaproteobacteria</taxon>
        <taxon>Burkholderiales</taxon>
        <taxon>Oxalobacteraceae</taxon>
        <taxon>Telluria group</taxon>
        <taxon>Telluria</taxon>
    </lineage>
</organism>
<comment type="caution">
    <text evidence="25">The sequence shown here is derived from an EMBL/GenBank/DDBJ whole genome shotgun (WGS) entry which is preliminary data.</text>
</comment>
<evidence type="ECO:0000256" key="23">
    <source>
        <dbReference type="PIRSR" id="PIRSR600829-4"/>
    </source>
</evidence>
<evidence type="ECO:0000256" key="18">
    <source>
        <dbReference type="ARBA" id="ARBA00023209"/>
    </source>
</evidence>
<dbReference type="GO" id="GO:0046872">
    <property type="term" value="F:metal ion binding"/>
    <property type="evidence" value="ECO:0007669"/>
    <property type="project" value="UniProtKB-KW"/>
</dbReference>
<feature type="binding site" evidence="22">
    <location>
        <position position="16"/>
    </location>
    <ligand>
        <name>ATP</name>
        <dbReference type="ChEBI" id="CHEBI:30616"/>
    </ligand>
</feature>
<comment type="function">
    <text evidence="24">Catalyzes the ATP-dependent phosphorylation of sn-l,2-diacylglycerol (DAG) to phosphatidic acid. Involved in the recycling of diacylglycerol produced as a by-product during membrane-derived oligosaccharide (MDO) biosynthesis.</text>
</comment>
<evidence type="ECO:0000256" key="8">
    <source>
        <dbReference type="ARBA" id="ARBA00022679"/>
    </source>
</evidence>
<name>A0A7Y2NYE5_9BURK</name>
<evidence type="ECO:0000313" key="26">
    <source>
        <dbReference type="Proteomes" id="UP000533905"/>
    </source>
</evidence>
<dbReference type="GO" id="GO:0006654">
    <property type="term" value="P:phosphatidic acid biosynthetic process"/>
    <property type="evidence" value="ECO:0007669"/>
    <property type="project" value="InterPro"/>
</dbReference>
<keyword evidence="15 24" id="KW-1133">Transmembrane helix</keyword>
<dbReference type="GO" id="GO:0004143">
    <property type="term" value="F:ATP-dependent diacylglycerol kinase activity"/>
    <property type="evidence" value="ECO:0007669"/>
    <property type="project" value="UniProtKB-EC"/>
</dbReference>
<dbReference type="PANTHER" id="PTHR34299">
    <property type="entry name" value="DIACYLGLYCEROL KINASE"/>
    <property type="match status" value="1"/>
</dbReference>
<evidence type="ECO:0000256" key="13">
    <source>
        <dbReference type="ARBA" id="ARBA00022840"/>
    </source>
</evidence>
<evidence type="ECO:0000256" key="9">
    <source>
        <dbReference type="ARBA" id="ARBA00022692"/>
    </source>
</evidence>
<reference evidence="25 26" key="1">
    <citation type="submission" date="2020-04" db="EMBL/GenBank/DDBJ databases">
        <title>Massilia sp. nov., a cold adapted bacteria isolated from Arctic soil.</title>
        <authorList>
            <person name="Son J."/>
            <person name="Ka J.-O."/>
        </authorList>
    </citation>
    <scope>NUCLEOTIDE SEQUENCE [LARGE SCALE GENOMIC DNA]</scope>
    <source>
        <strain evidence="25 26">ML15P13</strain>
    </source>
</reference>
<evidence type="ECO:0000256" key="11">
    <source>
        <dbReference type="ARBA" id="ARBA00022741"/>
    </source>
</evidence>
<dbReference type="Proteomes" id="UP000533905">
    <property type="component" value="Unassembled WGS sequence"/>
</dbReference>
<feature type="transmembrane region" description="Helical" evidence="24">
    <location>
        <begin position="66"/>
        <end position="86"/>
    </location>
</feature>
<feature type="binding site" evidence="21">
    <location>
        <position position="76"/>
    </location>
    <ligand>
        <name>substrate</name>
    </ligand>
</feature>
<accession>A0A7Y2NYE5</accession>
<dbReference type="Gene3D" id="1.10.287.3610">
    <property type="match status" value="1"/>
</dbReference>
<feature type="binding site" evidence="23">
    <location>
        <position position="83"/>
    </location>
    <ligand>
        <name>a divalent metal cation</name>
        <dbReference type="ChEBI" id="CHEBI:60240"/>
    </ligand>
</feature>
<evidence type="ECO:0000256" key="24">
    <source>
        <dbReference type="RuleBase" id="RU363065"/>
    </source>
</evidence>
<keyword evidence="8 24" id="KW-0808">Transferase</keyword>
<protein>
    <recommendedName>
        <fullName evidence="4 24">Diacylglycerol kinase</fullName>
        <ecNumber evidence="3 24">2.7.1.107</ecNumber>
    </recommendedName>
</protein>
<feature type="binding site" evidence="21">
    <location>
        <begin position="20"/>
        <end position="25"/>
    </location>
    <ligand>
        <name>substrate</name>
    </ligand>
</feature>
<evidence type="ECO:0000256" key="14">
    <source>
        <dbReference type="ARBA" id="ARBA00022842"/>
    </source>
</evidence>
<dbReference type="RefSeq" id="WP_171082539.1">
    <property type="nucleotide sequence ID" value="NZ_JABAIV010000002.1"/>
</dbReference>
<evidence type="ECO:0000256" key="5">
    <source>
        <dbReference type="ARBA" id="ARBA00022475"/>
    </source>
</evidence>
<feature type="binding site" evidence="21">
    <location>
        <position position="16"/>
    </location>
    <ligand>
        <name>substrate</name>
    </ligand>
</feature>
<keyword evidence="10 23" id="KW-0479">Metal-binding</keyword>
<comment type="catalytic activity">
    <reaction evidence="24">
        <text>a 1,2-diacyl-sn-glycerol + ATP = a 1,2-diacyl-sn-glycero-3-phosphate + ADP + H(+)</text>
        <dbReference type="Rhea" id="RHEA:10272"/>
        <dbReference type="ChEBI" id="CHEBI:15378"/>
        <dbReference type="ChEBI" id="CHEBI:17815"/>
        <dbReference type="ChEBI" id="CHEBI:30616"/>
        <dbReference type="ChEBI" id="CHEBI:58608"/>
        <dbReference type="ChEBI" id="CHEBI:456216"/>
        <dbReference type="EC" id="2.7.1.107"/>
    </reaction>
</comment>
<evidence type="ECO:0000256" key="15">
    <source>
        <dbReference type="ARBA" id="ARBA00022989"/>
    </source>
</evidence>
<evidence type="ECO:0000256" key="17">
    <source>
        <dbReference type="ARBA" id="ARBA00023136"/>
    </source>
</evidence>
<feature type="binding site" evidence="21">
    <location>
        <position position="105"/>
    </location>
    <ligand>
        <name>substrate</name>
    </ligand>
</feature>
<evidence type="ECO:0000256" key="19">
    <source>
        <dbReference type="ARBA" id="ARBA00023264"/>
    </source>
</evidence>
<keyword evidence="9 24" id="KW-0812">Transmembrane</keyword>
<evidence type="ECO:0000256" key="2">
    <source>
        <dbReference type="ARBA" id="ARBA00005967"/>
    </source>
</evidence>
<evidence type="ECO:0000256" key="3">
    <source>
        <dbReference type="ARBA" id="ARBA00012133"/>
    </source>
</evidence>
<keyword evidence="17 24" id="KW-0472">Membrane</keyword>
<evidence type="ECO:0000256" key="12">
    <source>
        <dbReference type="ARBA" id="ARBA00022777"/>
    </source>
</evidence>
<keyword evidence="14 23" id="KW-0460">Magnesium</keyword>
<dbReference type="InterPro" id="IPR036945">
    <property type="entry name" value="DAGK_sf"/>
</dbReference>
<dbReference type="EMBL" id="JABAIV010000002">
    <property type="protein sequence ID" value="NNG22722.1"/>
    <property type="molecule type" value="Genomic_DNA"/>
</dbReference>
<comment type="cofactor">
    <cofactor evidence="23">
        <name>Mg(2+)</name>
        <dbReference type="ChEBI" id="CHEBI:18420"/>
    </cofactor>
    <text evidence="23">Mn(2+), Zn(2+), Cd(2+) and Co(2+) support activity to lesser extents.</text>
</comment>
<keyword evidence="13 22" id="KW-0067">ATP-binding</keyword>
<evidence type="ECO:0000313" key="25">
    <source>
        <dbReference type="EMBL" id="NNG22722.1"/>
    </source>
</evidence>
<gene>
    <name evidence="25" type="ORF">HGB41_06860</name>
</gene>
<evidence type="ECO:0000256" key="21">
    <source>
        <dbReference type="PIRSR" id="PIRSR600829-2"/>
    </source>
</evidence>
<evidence type="ECO:0000256" key="16">
    <source>
        <dbReference type="ARBA" id="ARBA00023098"/>
    </source>
</evidence>
<dbReference type="Pfam" id="PF01219">
    <property type="entry name" value="DAGK_prokar"/>
    <property type="match status" value="1"/>
</dbReference>